<evidence type="ECO:0000256" key="2">
    <source>
        <dbReference type="ARBA" id="ARBA00023157"/>
    </source>
</evidence>
<protein>
    <recommendedName>
        <fullName evidence="9">Protein sax-3</fullName>
    </recommendedName>
</protein>
<feature type="compositionally biased region" description="Low complexity" evidence="3">
    <location>
        <begin position="1849"/>
        <end position="1863"/>
    </location>
</feature>
<dbReference type="InterPro" id="IPR003599">
    <property type="entry name" value="Ig_sub"/>
</dbReference>
<proteinExistence type="predicted"/>
<evidence type="ECO:0000256" key="4">
    <source>
        <dbReference type="SAM" id="Phobius"/>
    </source>
</evidence>
<feature type="region of interest" description="Disordered" evidence="3">
    <location>
        <begin position="1715"/>
        <end position="1800"/>
    </location>
</feature>
<feature type="region of interest" description="Disordered" evidence="3">
    <location>
        <begin position="1457"/>
        <end position="1506"/>
    </location>
</feature>
<feature type="domain" description="Ig-like" evidence="5">
    <location>
        <begin position="242"/>
        <end position="328"/>
    </location>
</feature>
<evidence type="ECO:0000313" key="7">
    <source>
        <dbReference type="Proteomes" id="UP000050795"/>
    </source>
</evidence>
<evidence type="ECO:0000256" key="1">
    <source>
        <dbReference type="ARBA" id="ARBA00022737"/>
    </source>
</evidence>
<dbReference type="InterPro" id="IPR036116">
    <property type="entry name" value="FN3_sf"/>
</dbReference>
<feature type="domain" description="Ig-like" evidence="5">
    <location>
        <begin position="69"/>
        <end position="144"/>
    </location>
</feature>
<reference evidence="7" key="1">
    <citation type="submission" date="2022-06" db="EMBL/GenBank/DDBJ databases">
        <authorList>
            <person name="Berger JAMES D."/>
            <person name="Berger JAMES D."/>
        </authorList>
    </citation>
    <scope>NUCLEOTIDE SEQUENCE [LARGE SCALE GENOMIC DNA]</scope>
</reference>
<feature type="transmembrane region" description="Helical" evidence="4">
    <location>
        <begin position="1074"/>
        <end position="1098"/>
    </location>
</feature>
<dbReference type="CDD" id="cd00063">
    <property type="entry name" value="FN3"/>
    <property type="match status" value="2"/>
</dbReference>
<keyword evidence="2" id="KW-1015">Disulfide bond</keyword>
<dbReference type="SUPFAM" id="SSF49265">
    <property type="entry name" value="Fibronectin type III"/>
    <property type="match status" value="2"/>
</dbReference>
<dbReference type="PANTHER" id="PTHR44170:SF6">
    <property type="entry name" value="CONTACTIN"/>
    <property type="match status" value="1"/>
</dbReference>
<dbReference type="SUPFAM" id="SSF48726">
    <property type="entry name" value="Immunoglobulin"/>
    <property type="match status" value="4"/>
</dbReference>
<dbReference type="SMART" id="SM00409">
    <property type="entry name" value="IG"/>
    <property type="match status" value="5"/>
</dbReference>
<dbReference type="Pfam" id="PF13927">
    <property type="entry name" value="Ig_3"/>
    <property type="match status" value="4"/>
</dbReference>
<dbReference type="PROSITE" id="PS50835">
    <property type="entry name" value="IG_LIKE"/>
    <property type="match status" value="5"/>
</dbReference>
<feature type="region of interest" description="Disordered" evidence="3">
    <location>
        <begin position="1842"/>
        <end position="1916"/>
    </location>
</feature>
<keyword evidence="4" id="KW-0812">Transmembrane</keyword>
<feature type="domain" description="Ig-like" evidence="5">
    <location>
        <begin position="150"/>
        <end position="237"/>
    </location>
</feature>
<sequence length="1916" mass="211656">MLFLDLRVIVIVHRIQGCYYKAHISMCLSMSMGLCVVASMFVLFILASNGLNSYDLKFIDEPSDVYGLENQQITLGCSAVGSPNISITWHKQDNTSFSQGRSKVIGNTVHSSHSFQLTNDNEGEYYCNASDTFRWILSKQANVRVSFLNEKFNMEPQSKTSNVGDTVLLECAPPYGLPNPTVEWLKDNSTLLPDNRLQLLDGGSLRIDRITWQDAGYYTCVAKSFAHRRESAKAYLTVRQRPFFIISPKSQSVPVHSVFELSCRAAGEPPPVVIWRREPSLPSIPYSRVRLLLGGTLRFIGVQTNDSGYYVCRAVSSTGVVEAVAYINVVSPPGLVVTPPSKLYTYEGNRVELFCSVVGSPLPDVRWLQWSTKKYFIPSVGESERIHVTGSGSLIILAARPEDTSTYECRASSPVGLTRSLTDVQVQFNPKLIPGRVGAVSNSYIFGELFSKPTPVRIVCGVPLDPVFISLHGAQSISKSSEINMRPHLIWQHNGELVPISRSSNSRVSIETDGSLLLYPFKPDDIGNYTCSVYSKVSHRFAQYTFVLGLRESNGSNYQPRTIKQLPSPPTDVKILSVSDTWMVLKWSDNNSSESSSYRVYILPQIHSSSTVAVQGLERLEDNQVIEERITPSKGESPNRKAFKLDNWLVAVEKTYLTQIRITGLLPDTGYWVEVRKVNDFGMSAGNLLPNLVYTMRKPSEVKFVFPSKTNETISDISLKHPDTLFSGSQTAVDFQELVSTFQSIDLHRISVRTLSSSELLVSWTARASNEVLKRIDGFRLNVRSVPMSRCIAAVTSQPPSYSSVHRSVEEHGSLDVYDSDNNDFSLTSSIHCSFTSSKLLEQTVLMANTNSLHANNKDMLSLRETEPDTQSIIISQSVSRDYPNAKAVVGNLSPFSCYEIDIEAFKDDSTYGRILSRSSRSELALTLDAPPSFSPQLISAEWIFQVNPPSDDYMSQGRSTNYSHSPDGIRLSWRPLELRVANGAILGYTLHILANESQFSRSLHVSADVHSKSIQGLNPFVDYVIYISGVNCRGEGVRGPGYHLRSVVTGLQSPTTKSSDYEINILEHFTFPLWAYILLFGFIIFWIIFGLLIHFVVRQTSRKQCFKSPNHYFTTTSHIDIQHGKSVQSDALRELKFGLCCTSSTIRKNKSENIRSNVEKTMGVVLMSNRPQDPETGHLLHRLDSSQSKMYNDKLASESRSVQIRTASGKNEHTSECGHTLSQPFECNSRTLTCNGDVEVYSSNEPYISANMNHLPSAVMKVTTTASSSSNATVPSHNSLMEENLSDETHSGGRPKLPDSINIPFPVPPNCQSNLAYQSNLLSLSNSSNLLISPEVYSGNQLDESEDQRNFTSGDTVPAYASCSVFSVRKTEADEHRKPSGIVLMRDSGNLRMEMEENSQPGFSSNSFSLGDHLNPLESQESMNANQLTVSNCNWQFIPHTLNSPIIIREEKRRQNTIPPPPEYPPPPLPSNSSKFTDLPNLWIPNPTTGDGLQRGELKDHHQQQQQHQLRFVSDDSSLPSGGTYLSNCYSPASAAAYAETHYVSCTISNPNVGGFRGVGSCIVNNTANNLYELSPTNHSKTYLLPNDQNATEFRESTTCCSSANGGVHRLSPLGGNSYPNTSSVIANPGQFPPHIRVKNSQPFIDGSSNKMIAGSSSSGLSGTSGLGSTAIGSGSANFPGYPRPGDSHAINGFTSGSDSSNCSNLQMNMMLQNTNNNNINNTSPYSSPSEQHIISSNSKPVSFSKNPSSSSSSCTSKNGMMMKESEHFSGRLNDTNNNNNNSVSKSFQSTLPEHHMSSNNSMQLSSLFRYDELLPSSPQQSSKSPLVVCNHSILSGRVNFHDYPDEQSTTRQSSTSSTSTSLIQRNHRFTQSSINNNNSMNHTNEMDKSTTSATTRLSNRNSRKPPTSNDSDRL</sequence>
<keyword evidence="7" id="KW-1185">Reference proteome</keyword>
<dbReference type="GO" id="GO:0098609">
    <property type="term" value="P:cell-cell adhesion"/>
    <property type="evidence" value="ECO:0007669"/>
    <property type="project" value="TreeGrafter"/>
</dbReference>
<dbReference type="GO" id="GO:0016020">
    <property type="term" value="C:membrane"/>
    <property type="evidence" value="ECO:0007669"/>
    <property type="project" value="UniProtKB-SubCell"/>
</dbReference>
<evidence type="ECO:0000313" key="8">
    <source>
        <dbReference type="WBParaSite" id="TREG1_99070.2"/>
    </source>
</evidence>
<evidence type="ECO:0000259" key="6">
    <source>
        <dbReference type="PROSITE" id="PS50853"/>
    </source>
</evidence>
<feature type="compositionally biased region" description="Basic and acidic residues" evidence="3">
    <location>
        <begin position="1495"/>
        <end position="1504"/>
    </location>
</feature>
<dbReference type="SMART" id="SM00060">
    <property type="entry name" value="FN3"/>
    <property type="match status" value="3"/>
</dbReference>
<name>A0AA85KMT4_TRIRE</name>
<keyword evidence="4" id="KW-0472">Membrane</keyword>
<dbReference type="Gene3D" id="2.60.40.10">
    <property type="entry name" value="Immunoglobulins"/>
    <property type="match status" value="7"/>
</dbReference>
<feature type="compositionally biased region" description="Low complexity" evidence="3">
    <location>
        <begin position="1715"/>
        <end position="1760"/>
    </location>
</feature>
<dbReference type="SMART" id="SM00408">
    <property type="entry name" value="IGc2"/>
    <property type="match status" value="5"/>
</dbReference>
<feature type="compositionally biased region" description="Polar residues" evidence="3">
    <location>
        <begin position="1891"/>
        <end position="1916"/>
    </location>
</feature>
<dbReference type="InterPro" id="IPR013783">
    <property type="entry name" value="Ig-like_fold"/>
</dbReference>
<feature type="region of interest" description="Disordered" evidence="3">
    <location>
        <begin position="1397"/>
        <end position="1417"/>
    </location>
</feature>
<organism evidence="7 8">
    <name type="scientific">Trichobilharzia regenti</name>
    <name type="common">Nasal bird schistosome</name>
    <dbReference type="NCBI Taxonomy" id="157069"/>
    <lineage>
        <taxon>Eukaryota</taxon>
        <taxon>Metazoa</taxon>
        <taxon>Spiralia</taxon>
        <taxon>Lophotrochozoa</taxon>
        <taxon>Platyhelminthes</taxon>
        <taxon>Trematoda</taxon>
        <taxon>Digenea</taxon>
        <taxon>Strigeidida</taxon>
        <taxon>Schistosomatoidea</taxon>
        <taxon>Schistosomatidae</taxon>
        <taxon>Trichobilharzia</taxon>
    </lineage>
</organism>
<dbReference type="InterPro" id="IPR036179">
    <property type="entry name" value="Ig-like_dom_sf"/>
</dbReference>
<dbReference type="InterPro" id="IPR007110">
    <property type="entry name" value="Ig-like_dom"/>
</dbReference>
<feature type="domain" description="Fibronectin type-III" evidence="6">
    <location>
        <begin position="949"/>
        <end position="1050"/>
    </location>
</feature>
<dbReference type="InterPro" id="IPR003598">
    <property type="entry name" value="Ig_sub2"/>
</dbReference>
<feature type="compositionally biased region" description="Polar residues" evidence="3">
    <location>
        <begin position="1399"/>
        <end position="1410"/>
    </location>
</feature>
<feature type="domain" description="Ig-like" evidence="5">
    <location>
        <begin position="333"/>
        <end position="422"/>
    </location>
</feature>
<dbReference type="PROSITE" id="PS50853">
    <property type="entry name" value="FN3"/>
    <property type="match status" value="1"/>
</dbReference>
<dbReference type="Proteomes" id="UP000050795">
    <property type="component" value="Unassembled WGS sequence"/>
</dbReference>
<feature type="compositionally biased region" description="Polar residues" evidence="3">
    <location>
        <begin position="1784"/>
        <end position="1793"/>
    </location>
</feature>
<keyword evidence="4" id="KW-1133">Transmembrane helix</keyword>
<keyword evidence="1" id="KW-0677">Repeat</keyword>
<feature type="transmembrane region" description="Helical" evidence="4">
    <location>
        <begin position="24"/>
        <end position="47"/>
    </location>
</feature>
<feature type="domain" description="Ig-like" evidence="5">
    <location>
        <begin position="430"/>
        <end position="542"/>
    </location>
</feature>
<dbReference type="WBParaSite" id="TREG1_99070.2">
    <property type="protein sequence ID" value="TREG1_99070.2"/>
    <property type="gene ID" value="TREG1_99070"/>
</dbReference>
<feature type="compositionally biased region" description="Pro residues" evidence="3">
    <location>
        <begin position="1459"/>
        <end position="1471"/>
    </location>
</feature>
<accession>A0AA85KMT4</accession>
<dbReference type="PANTHER" id="PTHR44170">
    <property type="entry name" value="PROTEIN SIDEKICK"/>
    <property type="match status" value="1"/>
</dbReference>
<evidence type="ECO:0000256" key="3">
    <source>
        <dbReference type="SAM" id="MobiDB-lite"/>
    </source>
</evidence>
<evidence type="ECO:0000259" key="5">
    <source>
        <dbReference type="PROSITE" id="PS50835"/>
    </source>
</evidence>
<dbReference type="InterPro" id="IPR003961">
    <property type="entry name" value="FN3_dom"/>
</dbReference>
<reference evidence="8" key="2">
    <citation type="submission" date="2023-11" db="UniProtKB">
        <authorList>
            <consortium name="WormBaseParasite"/>
        </authorList>
    </citation>
    <scope>IDENTIFICATION</scope>
</reference>
<feature type="compositionally biased region" description="Low complexity" evidence="3">
    <location>
        <begin position="1874"/>
        <end position="1885"/>
    </location>
</feature>
<evidence type="ECO:0008006" key="9">
    <source>
        <dbReference type="Google" id="ProtNLM"/>
    </source>
</evidence>